<proteinExistence type="predicted"/>
<sequence>MATISSSSSSSSSSEHIKLHNSNISSIKAYAESNGASTIPSNYHSLKEQHDDTNHDDELAASIPIIDFSLLTSDDPQIHSKVVHQLAEACAQWGFFM</sequence>
<dbReference type="Gene3D" id="2.60.120.330">
    <property type="entry name" value="B-lactam Antibiotic, Isopenicillin N Synthase, Chain"/>
    <property type="match status" value="1"/>
</dbReference>
<gene>
    <name evidence="4" type="ORF">L195_g051627</name>
</gene>
<accession>A0A2K3K0L8</accession>
<dbReference type="AlphaFoldDB" id="A0A2K3K0L8"/>
<feature type="domain" description="Non-haem dioxygenase N-terminal" evidence="3">
    <location>
        <begin position="63"/>
        <end position="97"/>
    </location>
</feature>
<dbReference type="SUPFAM" id="SSF51197">
    <property type="entry name" value="Clavaminate synthase-like"/>
    <property type="match status" value="1"/>
</dbReference>
<evidence type="ECO:0000256" key="2">
    <source>
        <dbReference type="ARBA" id="ARBA00023004"/>
    </source>
</evidence>
<reference evidence="4 5" key="2">
    <citation type="journal article" date="2017" name="Front. Plant Sci.">
        <title>Gene Classification and Mining of Molecular Markers Useful in Red Clover (Trifolium pratense) Breeding.</title>
        <authorList>
            <person name="Istvanek J."/>
            <person name="Dluhosova J."/>
            <person name="Dluhos P."/>
            <person name="Patkova L."/>
            <person name="Nedelnik J."/>
            <person name="Repkova J."/>
        </authorList>
    </citation>
    <scope>NUCLEOTIDE SEQUENCE [LARGE SCALE GENOMIC DNA]</scope>
    <source>
        <strain evidence="5">cv. Tatra</strain>
        <tissue evidence="4">Young leaves</tissue>
    </source>
</reference>
<dbReference type="InterPro" id="IPR026992">
    <property type="entry name" value="DIOX_N"/>
</dbReference>
<evidence type="ECO:0000313" key="5">
    <source>
        <dbReference type="Proteomes" id="UP000236291"/>
    </source>
</evidence>
<dbReference type="EMBL" id="ASHM01081534">
    <property type="protein sequence ID" value="PNX59849.1"/>
    <property type="molecule type" value="Genomic_DNA"/>
</dbReference>
<dbReference type="Proteomes" id="UP000236291">
    <property type="component" value="Unassembled WGS sequence"/>
</dbReference>
<dbReference type="GO" id="GO:0046872">
    <property type="term" value="F:metal ion binding"/>
    <property type="evidence" value="ECO:0007669"/>
    <property type="project" value="UniProtKB-KW"/>
</dbReference>
<keyword evidence="1" id="KW-0479">Metal-binding</keyword>
<reference evidence="4 5" key="1">
    <citation type="journal article" date="2014" name="Am. J. Bot.">
        <title>Genome assembly and annotation for red clover (Trifolium pratense; Fabaceae).</title>
        <authorList>
            <person name="Istvanek J."/>
            <person name="Jaros M."/>
            <person name="Krenek A."/>
            <person name="Repkova J."/>
        </authorList>
    </citation>
    <scope>NUCLEOTIDE SEQUENCE [LARGE SCALE GENOMIC DNA]</scope>
    <source>
        <strain evidence="5">cv. Tatra</strain>
        <tissue evidence="4">Young leaves</tissue>
    </source>
</reference>
<dbReference type="Pfam" id="PF14226">
    <property type="entry name" value="DIOX_N"/>
    <property type="match status" value="1"/>
</dbReference>
<evidence type="ECO:0000256" key="1">
    <source>
        <dbReference type="ARBA" id="ARBA00022723"/>
    </source>
</evidence>
<protein>
    <submittedName>
        <fullName evidence="4">Protein SRG1-like</fullName>
    </submittedName>
</protein>
<comment type="caution">
    <text evidence="4">The sequence shown here is derived from an EMBL/GenBank/DDBJ whole genome shotgun (WGS) entry which is preliminary data.</text>
</comment>
<keyword evidence="2" id="KW-0408">Iron</keyword>
<name>A0A2K3K0L8_TRIPR</name>
<dbReference type="STRING" id="57577.A0A2K3K0L8"/>
<organism evidence="4 5">
    <name type="scientific">Trifolium pratense</name>
    <name type="common">Red clover</name>
    <dbReference type="NCBI Taxonomy" id="57577"/>
    <lineage>
        <taxon>Eukaryota</taxon>
        <taxon>Viridiplantae</taxon>
        <taxon>Streptophyta</taxon>
        <taxon>Embryophyta</taxon>
        <taxon>Tracheophyta</taxon>
        <taxon>Spermatophyta</taxon>
        <taxon>Magnoliopsida</taxon>
        <taxon>eudicotyledons</taxon>
        <taxon>Gunneridae</taxon>
        <taxon>Pentapetalae</taxon>
        <taxon>rosids</taxon>
        <taxon>fabids</taxon>
        <taxon>Fabales</taxon>
        <taxon>Fabaceae</taxon>
        <taxon>Papilionoideae</taxon>
        <taxon>50 kb inversion clade</taxon>
        <taxon>NPAAA clade</taxon>
        <taxon>Hologalegina</taxon>
        <taxon>IRL clade</taxon>
        <taxon>Trifolieae</taxon>
        <taxon>Trifolium</taxon>
    </lineage>
</organism>
<feature type="non-terminal residue" evidence="4">
    <location>
        <position position="97"/>
    </location>
</feature>
<dbReference type="InterPro" id="IPR027443">
    <property type="entry name" value="IPNS-like_sf"/>
</dbReference>
<evidence type="ECO:0000313" key="4">
    <source>
        <dbReference type="EMBL" id="PNX59849.1"/>
    </source>
</evidence>
<evidence type="ECO:0000259" key="3">
    <source>
        <dbReference type="Pfam" id="PF14226"/>
    </source>
</evidence>